<protein>
    <submittedName>
        <fullName evidence="1">Os02g0216600 protein</fullName>
    </submittedName>
</protein>
<evidence type="ECO:0000313" key="1">
    <source>
        <dbReference type="EMBL" id="BAS77654.1"/>
    </source>
</evidence>
<proteinExistence type="predicted"/>
<sequence length="56" mass="6590">FERILVVSALECSLAYLERGRAAKKELLWKLLCHHRIIVELKAKEDVARVLIWMDI</sequence>
<keyword evidence="2" id="KW-1185">Reference proteome</keyword>
<organism evidence="1 2">
    <name type="scientific">Oryza sativa subsp. japonica</name>
    <name type="common">Rice</name>
    <dbReference type="NCBI Taxonomy" id="39947"/>
    <lineage>
        <taxon>Eukaryota</taxon>
        <taxon>Viridiplantae</taxon>
        <taxon>Streptophyta</taxon>
        <taxon>Embryophyta</taxon>
        <taxon>Tracheophyta</taxon>
        <taxon>Spermatophyta</taxon>
        <taxon>Magnoliopsida</taxon>
        <taxon>Liliopsida</taxon>
        <taxon>Poales</taxon>
        <taxon>Poaceae</taxon>
        <taxon>BOP clade</taxon>
        <taxon>Oryzoideae</taxon>
        <taxon>Oryzeae</taxon>
        <taxon>Oryzinae</taxon>
        <taxon>Oryza</taxon>
        <taxon>Oryza sativa</taxon>
    </lineage>
</organism>
<dbReference type="AlphaFoldDB" id="A0A0P0VGE9"/>
<dbReference type="InParanoid" id="A0A0P0VGE9"/>
<evidence type="ECO:0000313" key="2">
    <source>
        <dbReference type="Proteomes" id="UP000059680"/>
    </source>
</evidence>
<accession>A0A0P0VGE9</accession>
<reference evidence="1 2" key="2">
    <citation type="journal article" date="2013" name="Plant Cell Physiol.">
        <title>Rice Annotation Project Database (RAP-DB): an integrative and interactive database for rice genomics.</title>
        <authorList>
            <person name="Sakai H."/>
            <person name="Lee S.S."/>
            <person name="Tanaka T."/>
            <person name="Numa H."/>
            <person name="Kim J."/>
            <person name="Kawahara Y."/>
            <person name="Wakimoto H."/>
            <person name="Yang C.C."/>
            <person name="Iwamoto M."/>
            <person name="Abe T."/>
            <person name="Yamada Y."/>
            <person name="Muto A."/>
            <person name="Inokuchi H."/>
            <person name="Ikemura T."/>
            <person name="Matsumoto T."/>
            <person name="Sasaki T."/>
            <person name="Itoh T."/>
        </authorList>
    </citation>
    <scope>NUCLEOTIDE SEQUENCE [LARGE SCALE GENOMIC DNA]</scope>
    <source>
        <strain evidence="2">cv. Nipponbare</strain>
    </source>
</reference>
<reference evidence="1 2" key="3">
    <citation type="journal article" date="2013" name="Rice">
        <title>Improvement of the Oryza sativa Nipponbare reference genome using next generation sequence and optical map data.</title>
        <authorList>
            <person name="Kawahara Y."/>
            <person name="de la Bastide M."/>
            <person name="Hamilton J.P."/>
            <person name="Kanamori H."/>
            <person name="McCombie W.R."/>
            <person name="Ouyang S."/>
            <person name="Schwartz D.C."/>
            <person name="Tanaka T."/>
            <person name="Wu J."/>
            <person name="Zhou S."/>
            <person name="Childs K.L."/>
            <person name="Davidson R.M."/>
            <person name="Lin H."/>
            <person name="Quesada-Ocampo L."/>
            <person name="Vaillancourt B."/>
            <person name="Sakai H."/>
            <person name="Lee S.S."/>
            <person name="Kim J."/>
            <person name="Numa H."/>
            <person name="Itoh T."/>
            <person name="Buell C.R."/>
            <person name="Matsumoto T."/>
        </authorList>
    </citation>
    <scope>NUCLEOTIDE SEQUENCE [LARGE SCALE GENOMIC DNA]</scope>
    <source>
        <strain evidence="2">cv. Nipponbare</strain>
    </source>
</reference>
<dbReference type="EMBL" id="AP014958">
    <property type="protein sequence ID" value="BAS77654.1"/>
    <property type="molecule type" value="Genomic_DNA"/>
</dbReference>
<feature type="non-terminal residue" evidence="1">
    <location>
        <position position="1"/>
    </location>
</feature>
<reference evidence="2" key="1">
    <citation type="journal article" date="2005" name="Nature">
        <title>The map-based sequence of the rice genome.</title>
        <authorList>
            <consortium name="International rice genome sequencing project (IRGSP)"/>
            <person name="Matsumoto T."/>
            <person name="Wu J."/>
            <person name="Kanamori H."/>
            <person name="Katayose Y."/>
            <person name="Fujisawa M."/>
            <person name="Namiki N."/>
            <person name="Mizuno H."/>
            <person name="Yamamoto K."/>
            <person name="Antonio B.A."/>
            <person name="Baba T."/>
            <person name="Sakata K."/>
            <person name="Nagamura Y."/>
            <person name="Aoki H."/>
            <person name="Arikawa K."/>
            <person name="Arita K."/>
            <person name="Bito T."/>
            <person name="Chiden Y."/>
            <person name="Fujitsuka N."/>
            <person name="Fukunaka R."/>
            <person name="Hamada M."/>
            <person name="Harada C."/>
            <person name="Hayashi A."/>
            <person name="Hijishita S."/>
            <person name="Honda M."/>
            <person name="Hosokawa S."/>
            <person name="Ichikawa Y."/>
            <person name="Idonuma A."/>
            <person name="Iijima M."/>
            <person name="Ikeda M."/>
            <person name="Ikeno M."/>
            <person name="Ito K."/>
            <person name="Ito S."/>
            <person name="Ito T."/>
            <person name="Ito Y."/>
            <person name="Ito Y."/>
            <person name="Iwabuchi A."/>
            <person name="Kamiya K."/>
            <person name="Karasawa W."/>
            <person name="Kurita K."/>
            <person name="Katagiri S."/>
            <person name="Kikuta A."/>
            <person name="Kobayashi H."/>
            <person name="Kobayashi N."/>
            <person name="Machita K."/>
            <person name="Maehara T."/>
            <person name="Masukawa M."/>
            <person name="Mizubayashi T."/>
            <person name="Mukai Y."/>
            <person name="Nagasaki H."/>
            <person name="Nagata Y."/>
            <person name="Naito S."/>
            <person name="Nakashima M."/>
            <person name="Nakama Y."/>
            <person name="Nakamichi Y."/>
            <person name="Nakamura M."/>
            <person name="Meguro A."/>
            <person name="Negishi M."/>
            <person name="Ohta I."/>
            <person name="Ohta T."/>
            <person name="Okamoto M."/>
            <person name="Ono N."/>
            <person name="Saji S."/>
            <person name="Sakaguchi M."/>
            <person name="Sakai K."/>
            <person name="Shibata M."/>
            <person name="Shimokawa T."/>
            <person name="Song J."/>
            <person name="Takazaki Y."/>
            <person name="Terasawa K."/>
            <person name="Tsugane M."/>
            <person name="Tsuji K."/>
            <person name="Ueda S."/>
            <person name="Waki K."/>
            <person name="Yamagata H."/>
            <person name="Yamamoto M."/>
            <person name="Yamamoto S."/>
            <person name="Yamane H."/>
            <person name="Yoshiki S."/>
            <person name="Yoshihara R."/>
            <person name="Yukawa K."/>
            <person name="Zhong H."/>
            <person name="Yano M."/>
            <person name="Yuan Q."/>
            <person name="Ouyang S."/>
            <person name="Liu J."/>
            <person name="Jones K.M."/>
            <person name="Gansberger K."/>
            <person name="Moffat K."/>
            <person name="Hill J."/>
            <person name="Bera J."/>
            <person name="Fadrosh D."/>
            <person name="Jin S."/>
            <person name="Johri S."/>
            <person name="Kim M."/>
            <person name="Overton L."/>
            <person name="Reardon M."/>
            <person name="Tsitrin T."/>
            <person name="Vuong H."/>
            <person name="Weaver B."/>
            <person name="Ciecko A."/>
            <person name="Tallon L."/>
            <person name="Jackson J."/>
            <person name="Pai G."/>
            <person name="Aken S.V."/>
            <person name="Utterback T."/>
            <person name="Reidmuller S."/>
            <person name="Feldblyum T."/>
            <person name="Hsiao J."/>
            <person name="Zismann V."/>
            <person name="Iobst S."/>
            <person name="de Vazeille A.R."/>
            <person name="Buell C.R."/>
            <person name="Ying K."/>
            <person name="Li Y."/>
            <person name="Lu T."/>
            <person name="Huang Y."/>
            <person name="Zhao Q."/>
            <person name="Feng Q."/>
            <person name="Zhang L."/>
            <person name="Zhu J."/>
            <person name="Weng Q."/>
            <person name="Mu J."/>
            <person name="Lu Y."/>
            <person name="Fan D."/>
            <person name="Liu Y."/>
            <person name="Guan J."/>
            <person name="Zhang Y."/>
            <person name="Yu S."/>
            <person name="Liu X."/>
            <person name="Zhang Y."/>
            <person name="Hong G."/>
            <person name="Han B."/>
            <person name="Choisne N."/>
            <person name="Demange N."/>
            <person name="Orjeda G."/>
            <person name="Samain S."/>
            <person name="Cattolico L."/>
            <person name="Pelletier E."/>
            <person name="Couloux A."/>
            <person name="Segurens B."/>
            <person name="Wincker P."/>
            <person name="D'Hont A."/>
            <person name="Scarpelli C."/>
            <person name="Weissenbach J."/>
            <person name="Salanoubat M."/>
            <person name="Quetier F."/>
            <person name="Yu Y."/>
            <person name="Kim H.R."/>
            <person name="Rambo T."/>
            <person name="Currie J."/>
            <person name="Collura K."/>
            <person name="Luo M."/>
            <person name="Yang T."/>
            <person name="Ammiraju J.S.S."/>
            <person name="Engler F."/>
            <person name="Soderlund C."/>
            <person name="Wing R.A."/>
            <person name="Palmer L.E."/>
            <person name="de la Bastide M."/>
            <person name="Spiegel L."/>
            <person name="Nascimento L."/>
            <person name="Zutavern T."/>
            <person name="O'Shaughnessy A."/>
            <person name="Dike S."/>
            <person name="Dedhia N."/>
            <person name="Preston R."/>
            <person name="Balija V."/>
            <person name="McCombie W.R."/>
            <person name="Chow T."/>
            <person name="Chen H."/>
            <person name="Chung M."/>
            <person name="Chen C."/>
            <person name="Shaw J."/>
            <person name="Wu H."/>
            <person name="Hsiao K."/>
            <person name="Chao Y."/>
            <person name="Chu M."/>
            <person name="Cheng C."/>
            <person name="Hour A."/>
            <person name="Lee P."/>
            <person name="Lin S."/>
            <person name="Lin Y."/>
            <person name="Liou J."/>
            <person name="Liu S."/>
            <person name="Hsing Y."/>
            <person name="Raghuvanshi S."/>
            <person name="Mohanty A."/>
            <person name="Bharti A.K."/>
            <person name="Gaur A."/>
            <person name="Gupta V."/>
            <person name="Kumar D."/>
            <person name="Ravi V."/>
            <person name="Vij S."/>
            <person name="Kapur A."/>
            <person name="Khurana P."/>
            <person name="Khurana P."/>
            <person name="Khurana J.P."/>
            <person name="Tyagi A.K."/>
            <person name="Gaikwad K."/>
            <person name="Singh A."/>
            <person name="Dalal V."/>
            <person name="Srivastava S."/>
            <person name="Dixit A."/>
            <person name="Pal A.K."/>
            <person name="Ghazi I.A."/>
            <person name="Yadav M."/>
            <person name="Pandit A."/>
            <person name="Bhargava A."/>
            <person name="Sureshbabu K."/>
            <person name="Batra K."/>
            <person name="Sharma T.R."/>
            <person name="Mohapatra T."/>
            <person name="Singh N.K."/>
            <person name="Messing J."/>
            <person name="Nelson A.B."/>
            <person name="Fuks G."/>
            <person name="Kavchok S."/>
            <person name="Keizer G."/>
            <person name="Linton E."/>
            <person name="Llaca V."/>
            <person name="Song R."/>
            <person name="Tanyolac B."/>
            <person name="Young S."/>
            <person name="Ho-Il K."/>
            <person name="Hahn J.H."/>
            <person name="Sangsakoo G."/>
            <person name="Vanavichit A."/>
            <person name="de Mattos Luiz.A.T."/>
            <person name="Zimmer P.D."/>
            <person name="Malone G."/>
            <person name="Dellagostin O."/>
            <person name="de Oliveira A.C."/>
            <person name="Bevan M."/>
            <person name="Bancroft I."/>
            <person name="Minx P."/>
            <person name="Cordum H."/>
            <person name="Wilson R."/>
            <person name="Cheng Z."/>
            <person name="Jin W."/>
            <person name="Jiang J."/>
            <person name="Leong S.A."/>
            <person name="Iwama H."/>
            <person name="Gojobori T."/>
            <person name="Itoh T."/>
            <person name="Niimura Y."/>
            <person name="Fujii Y."/>
            <person name="Habara T."/>
            <person name="Sakai H."/>
            <person name="Sato Y."/>
            <person name="Wilson G."/>
            <person name="Kumar K."/>
            <person name="McCouch S."/>
            <person name="Juretic N."/>
            <person name="Hoen D."/>
            <person name="Wright S."/>
            <person name="Bruskiewich R."/>
            <person name="Bureau T."/>
            <person name="Miyao A."/>
            <person name="Hirochika H."/>
            <person name="Nishikawa T."/>
            <person name="Kadowaki K."/>
            <person name="Sugiura M."/>
            <person name="Burr B."/>
            <person name="Sasaki T."/>
        </authorList>
    </citation>
    <scope>NUCLEOTIDE SEQUENCE [LARGE SCALE GENOMIC DNA]</scope>
    <source>
        <strain evidence="2">cv. Nipponbare</strain>
    </source>
</reference>
<dbReference type="Gramene" id="Os02t0216600-01">
    <property type="protein sequence ID" value="Os02t0216600-01"/>
    <property type="gene ID" value="Os02g0216600"/>
</dbReference>
<gene>
    <name evidence="1" type="ordered locus">Os02g0216600</name>
    <name evidence="1" type="ORF">OSNPB_020216600</name>
</gene>
<dbReference type="PaxDb" id="39947-A0A0P0VGE9"/>
<name>A0A0P0VGE9_ORYSJ</name>
<dbReference type="Proteomes" id="UP000059680">
    <property type="component" value="Chromosome 2"/>
</dbReference>